<dbReference type="InterPro" id="IPR001754">
    <property type="entry name" value="OMPdeCOase_dom"/>
</dbReference>
<dbReference type="Pfam" id="PF00215">
    <property type="entry name" value="OMPdecase"/>
    <property type="match status" value="1"/>
</dbReference>
<dbReference type="PROSITE" id="PS00156">
    <property type="entry name" value="OMPDECASE"/>
    <property type="match status" value="1"/>
</dbReference>
<feature type="active site" description="Proton donor" evidence="7">
    <location>
        <position position="99"/>
    </location>
</feature>
<evidence type="ECO:0000256" key="8">
    <source>
        <dbReference type="SAM" id="MobiDB-lite"/>
    </source>
</evidence>
<feature type="domain" description="Orotidine 5'-phosphate decarboxylase" evidence="9">
    <location>
        <begin position="17"/>
        <end position="282"/>
    </location>
</feature>
<dbReference type="Gene3D" id="3.20.20.70">
    <property type="entry name" value="Aldolase class I"/>
    <property type="match status" value="1"/>
</dbReference>
<accession>F8EXZ3</accession>
<dbReference type="EMBL" id="CP002868">
    <property type="protein sequence ID" value="AEJ20654.1"/>
    <property type="molecule type" value="Genomic_DNA"/>
</dbReference>
<dbReference type="GO" id="GO:0006207">
    <property type="term" value="P:'de novo' pyrimidine nucleobase biosynthetic process"/>
    <property type="evidence" value="ECO:0007669"/>
    <property type="project" value="InterPro"/>
</dbReference>
<keyword evidence="11" id="KW-1185">Reference proteome</keyword>
<gene>
    <name evidence="7" type="primary">pyrF</name>
    <name evidence="10" type="ordered locus">Spica_2552</name>
</gene>
<organism evidence="10 11">
    <name type="scientific">Gracilinema caldarium (strain ATCC 51460 / DSM 7334 / H1)</name>
    <name type="common">Treponema caldarium</name>
    <dbReference type="NCBI Taxonomy" id="744872"/>
    <lineage>
        <taxon>Bacteria</taxon>
        <taxon>Pseudomonadati</taxon>
        <taxon>Spirochaetota</taxon>
        <taxon>Spirochaetia</taxon>
        <taxon>Spirochaetales</taxon>
        <taxon>Breznakiellaceae</taxon>
        <taxon>Gracilinema</taxon>
    </lineage>
</organism>
<dbReference type="HOGENOM" id="CLU_060704_1_1_12"/>
<feature type="compositionally biased region" description="Low complexity" evidence="8">
    <location>
        <begin position="304"/>
        <end position="317"/>
    </location>
</feature>
<dbReference type="GO" id="GO:0004590">
    <property type="term" value="F:orotidine-5'-phosphate decarboxylase activity"/>
    <property type="evidence" value="ECO:0007669"/>
    <property type="project" value="UniProtKB-UniRule"/>
</dbReference>
<dbReference type="SMART" id="SM00934">
    <property type="entry name" value="OMPdecase"/>
    <property type="match status" value="1"/>
</dbReference>
<keyword evidence="3 7" id="KW-0210">Decarboxylase</keyword>
<dbReference type="AlphaFoldDB" id="F8EXZ3"/>
<sequence>MRLQMDALYDSVRDRGPVCVGLDTAPEYIPPRERLHAASEARALYNFNRAIIDATRDVAACYKVQIAYYEALGLPGLEAYRDTLRYIREQKGIVIADIKRGDIADTAKCYAKAHFEGDFEADLVTLSPYMGMDSIEPWFSYAQERGKGAFVLMRTSNKGMRDFEYQELASGGRLYHEVGRKMTALTKECRGERGYGAFGVVVGCTEAEESETIRQTYRDLFFLIPGYGAQGGAAQDAARLLIDGNGGVVNASRSILKAWFTDFESQNLSQATYNDVAAAARREVIRMKTDILAACGVPEGTASTAATGYSSTTSDSAPGSGNNPHPTAPGVSHG</sequence>
<evidence type="ECO:0000313" key="11">
    <source>
        <dbReference type="Proteomes" id="UP000000503"/>
    </source>
</evidence>
<keyword evidence="5 7" id="KW-0456">Lyase</keyword>
<dbReference type="CDD" id="cd04725">
    <property type="entry name" value="OMP_decarboxylase_like"/>
    <property type="match status" value="1"/>
</dbReference>
<dbReference type="InterPro" id="IPR013785">
    <property type="entry name" value="Aldolase_TIM"/>
</dbReference>
<evidence type="ECO:0000256" key="3">
    <source>
        <dbReference type="ARBA" id="ARBA00022793"/>
    </source>
</evidence>
<evidence type="ECO:0000256" key="1">
    <source>
        <dbReference type="ARBA" id="ARBA00004861"/>
    </source>
</evidence>
<feature type="region of interest" description="Disordered" evidence="8">
    <location>
        <begin position="304"/>
        <end position="334"/>
    </location>
</feature>
<dbReference type="InterPro" id="IPR011060">
    <property type="entry name" value="RibuloseP-bd_barrel"/>
</dbReference>
<comment type="pathway">
    <text evidence="1 7">Pyrimidine metabolism; UMP biosynthesis via de novo pathway; UMP from orotate: step 2/2.</text>
</comment>
<dbReference type="eggNOG" id="COG0284">
    <property type="taxonomic scope" value="Bacteria"/>
</dbReference>
<protein>
    <recommendedName>
        <fullName evidence="7">Orotidine 5'-phosphate decarboxylase</fullName>
        <ecNumber evidence="7">4.1.1.23</ecNumber>
    </recommendedName>
    <alternativeName>
        <fullName evidence="7">OMP decarboxylase</fullName>
        <shortName evidence="7">OMPDCase</shortName>
        <shortName evidence="7">OMPdecase</shortName>
    </alternativeName>
</protein>
<dbReference type="Proteomes" id="UP000000503">
    <property type="component" value="Chromosome"/>
</dbReference>
<dbReference type="PANTHER" id="PTHR43375">
    <property type="entry name" value="OROTIDINE 5'-PHOSPHATE DECARBOXYLASE"/>
    <property type="match status" value="1"/>
</dbReference>
<dbReference type="UniPathway" id="UPA00070">
    <property type="reaction ID" value="UER00120"/>
</dbReference>
<dbReference type="OrthoDB" id="9808470at2"/>
<evidence type="ECO:0000256" key="7">
    <source>
        <dbReference type="HAMAP-Rule" id="MF_01215"/>
    </source>
</evidence>
<evidence type="ECO:0000259" key="9">
    <source>
        <dbReference type="SMART" id="SM00934"/>
    </source>
</evidence>
<dbReference type="HAMAP" id="MF_01215">
    <property type="entry name" value="OMPdecase_type2"/>
    <property type="match status" value="1"/>
</dbReference>
<dbReference type="NCBIfam" id="TIGR02127">
    <property type="entry name" value="pyrF_sub2"/>
    <property type="match status" value="1"/>
</dbReference>
<evidence type="ECO:0000256" key="5">
    <source>
        <dbReference type="ARBA" id="ARBA00023239"/>
    </source>
</evidence>
<dbReference type="GO" id="GO:0044205">
    <property type="term" value="P:'de novo' UMP biosynthetic process"/>
    <property type="evidence" value="ECO:0007669"/>
    <property type="project" value="UniProtKB-UniRule"/>
</dbReference>
<dbReference type="SUPFAM" id="SSF51366">
    <property type="entry name" value="Ribulose-phoshate binding barrel"/>
    <property type="match status" value="1"/>
</dbReference>
<evidence type="ECO:0000256" key="4">
    <source>
        <dbReference type="ARBA" id="ARBA00022975"/>
    </source>
</evidence>
<proteinExistence type="inferred from homology"/>
<dbReference type="InterPro" id="IPR018089">
    <property type="entry name" value="OMPdecase_AS"/>
</dbReference>
<comment type="similarity">
    <text evidence="2 7">Belongs to the OMP decarboxylase family. Type 2 subfamily.</text>
</comment>
<evidence type="ECO:0000256" key="6">
    <source>
        <dbReference type="ARBA" id="ARBA00049157"/>
    </source>
</evidence>
<keyword evidence="4 7" id="KW-0665">Pyrimidine biosynthesis</keyword>
<dbReference type="STRING" id="744872.Spica_2552"/>
<reference evidence="11" key="1">
    <citation type="journal article" date="2013" name="Stand. Genomic Sci.">
        <title>Genome sequence of the thermophilic fresh-water bacterium Spirochaeta caldaria type strain (H1(T)), reclassification of Spirochaeta caldaria, Spirochaeta stenostrepta, and Spirochaeta zuelzerae in the genus Treponema as Treponema caldaria comb. nov., Treponema stenostrepta comb. nov., and Treponema zuelzerae comb. nov., and emendation of the genus Treponema.</title>
        <authorList>
            <person name="Abt B."/>
            <person name="Goker M."/>
            <person name="Scheuner C."/>
            <person name="Han C."/>
            <person name="Lu M."/>
            <person name="Misra M."/>
            <person name="Lapidus A."/>
            <person name="Nolan M."/>
            <person name="Lucas S."/>
            <person name="Hammon N."/>
            <person name="Deshpande S."/>
            <person name="Cheng J.F."/>
            <person name="Tapia R."/>
            <person name="Goodwin L.A."/>
            <person name="Pitluck S."/>
            <person name="Liolios K."/>
            <person name="Pagani I."/>
            <person name="Ivanova N."/>
            <person name="Mavromatis K."/>
            <person name="Mikhailova N."/>
            <person name="Huntemann M."/>
            <person name="Pati A."/>
            <person name="Chen A."/>
            <person name="Palaniappan K."/>
            <person name="Land M."/>
            <person name="Hauser L."/>
            <person name="Jeffries C.D."/>
            <person name="Rohde M."/>
            <person name="Spring S."/>
            <person name="Gronow S."/>
            <person name="Detter J.C."/>
            <person name="Bristow J."/>
            <person name="Eisen J.A."/>
            <person name="Markowitz V."/>
            <person name="Hugenholtz P."/>
            <person name="Kyrpides N.C."/>
            <person name="Woyke T."/>
            <person name="Klenk H.P."/>
        </authorList>
    </citation>
    <scope>NUCLEOTIDE SEQUENCE</scope>
    <source>
        <strain evidence="11">ATCC 51460 / DSM 7334 / H1</strain>
    </source>
</reference>
<dbReference type="EC" id="4.1.1.23" evidence="7"/>
<dbReference type="RefSeq" id="WP_013969932.1">
    <property type="nucleotide sequence ID" value="NC_015732.1"/>
</dbReference>
<name>F8EXZ3_GRAC1</name>
<evidence type="ECO:0000313" key="10">
    <source>
        <dbReference type="EMBL" id="AEJ20654.1"/>
    </source>
</evidence>
<dbReference type="PANTHER" id="PTHR43375:SF1">
    <property type="entry name" value="OROTIDINE 5'-PHOSPHATE DECARBOXYLASE"/>
    <property type="match status" value="1"/>
</dbReference>
<dbReference type="InterPro" id="IPR011995">
    <property type="entry name" value="OMPdecase_type-2"/>
</dbReference>
<comment type="catalytic activity">
    <reaction evidence="6 7">
        <text>orotidine 5'-phosphate + H(+) = UMP + CO2</text>
        <dbReference type="Rhea" id="RHEA:11596"/>
        <dbReference type="ChEBI" id="CHEBI:15378"/>
        <dbReference type="ChEBI" id="CHEBI:16526"/>
        <dbReference type="ChEBI" id="CHEBI:57538"/>
        <dbReference type="ChEBI" id="CHEBI:57865"/>
        <dbReference type="EC" id="4.1.1.23"/>
    </reaction>
</comment>
<evidence type="ECO:0000256" key="2">
    <source>
        <dbReference type="ARBA" id="ARBA00008847"/>
    </source>
</evidence>
<dbReference type="KEGG" id="scd:Spica_2552"/>